<proteinExistence type="predicted"/>
<feature type="region of interest" description="Disordered" evidence="1">
    <location>
        <begin position="30"/>
        <end position="109"/>
    </location>
</feature>
<name>A0A8T0SUU3_PANVG</name>
<evidence type="ECO:0000256" key="1">
    <source>
        <dbReference type="SAM" id="MobiDB-lite"/>
    </source>
</evidence>
<protein>
    <submittedName>
        <fullName evidence="2">Uncharacterized protein</fullName>
    </submittedName>
</protein>
<accession>A0A8T0SUU3</accession>
<reference evidence="2" key="1">
    <citation type="submission" date="2020-05" db="EMBL/GenBank/DDBJ databases">
        <title>WGS assembly of Panicum virgatum.</title>
        <authorList>
            <person name="Lovell J.T."/>
            <person name="Jenkins J."/>
            <person name="Shu S."/>
            <person name="Juenger T.E."/>
            <person name="Schmutz J."/>
        </authorList>
    </citation>
    <scope>NUCLEOTIDE SEQUENCE</scope>
    <source>
        <strain evidence="2">AP13</strain>
    </source>
</reference>
<gene>
    <name evidence="2" type="ORF">PVAP13_5KG625400</name>
</gene>
<evidence type="ECO:0000313" key="2">
    <source>
        <dbReference type="EMBL" id="KAG2601897.1"/>
    </source>
</evidence>
<dbReference type="AlphaFoldDB" id="A0A8T0SUU3"/>
<organism evidence="2 3">
    <name type="scientific">Panicum virgatum</name>
    <name type="common">Blackwell switchgrass</name>
    <dbReference type="NCBI Taxonomy" id="38727"/>
    <lineage>
        <taxon>Eukaryota</taxon>
        <taxon>Viridiplantae</taxon>
        <taxon>Streptophyta</taxon>
        <taxon>Embryophyta</taxon>
        <taxon>Tracheophyta</taxon>
        <taxon>Spermatophyta</taxon>
        <taxon>Magnoliopsida</taxon>
        <taxon>Liliopsida</taxon>
        <taxon>Poales</taxon>
        <taxon>Poaceae</taxon>
        <taxon>PACMAD clade</taxon>
        <taxon>Panicoideae</taxon>
        <taxon>Panicodae</taxon>
        <taxon>Paniceae</taxon>
        <taxon>Panicinae</taxon>
        <taxon>Panicum</taxon>
        <taxon>Panicum sect. Hiantes</taxon>
    </lineage>
</organism>
<dbReference type="Proteomes" id="UP000823388">
    <property type="component" value="Chromosome 5K"/>
</dbReference>
<dbReference type="EMBL" id="CM029045">
    <property type="protein sequence ID" value="KAG2601897.1"/>
    <property type="molecule type" value="Genomic_DNA"/>
</dbReference>
<comment type="caution">
    <text evidence="2">The sequence shown here is derived from an EMBL/GenBank/DDBJ whole genome shotgun (WGS) entry which is preliminary data.</text>
</comment>
<sequence>MLEEFAASSLSLGAAPAIARLEDVPPAEVSYTCSLPGRQQAPPQHADLVLQTPPPRPTLRVVDSPPVPSQQEHTQAGAASEHDEDWPPGFGPAKLTVDDVPPGTPSADAHQTAAMVVPPLQVYSRRNVTVARGTREVLPL</sequence>
<evidence type="ECO:0000313" key="3">
    <source>
        <dbReference type="Proteomes" id="UP000823388"/>
    </source>
</evidence>
<keyword evidence="3" id="KW-1185">Reference proteome</keyword>